<dbReference type="EC" id="3.1.3.16" evidence="4"/>
<feature type="compositionally biased region" description="Basic residues" evidence="5">
    <location>
        <begin position="617"/>
        <end position="626"/>
    </location>
</feature>
<comment type="caution">
    <text evidence="7">The sequence shown here is derived from an EMBL/GenBank/DDBJ whole genome shotgun (WGS) entry which is preliminary data.</text>
</comment>
<dbReference type="Pfam" id="PF00149">
    <property type="entry name" value="Metallophos"/>
    <property type="match status" value="1"/>
</dbReference>
<keyword evidence="3" id="KW-0464">Manganese</keyword>
<dbReference type="InterPro" id="IPR004843">
    <property type="entry name" value="Calcineurin-like_PHP"/>
</dbReference>
<accession>A0ABQ5KWV7</accession>
<dbReference type="PRINTS" id="PR00114">
    <property type="entry name" value="STPHPHTASE"/>
</dbReference>
<keyword evidence="2" id="KW-0479">Metal-binding</keyword>
<feature type="compositionally biased region" description="Basic residues" evidence="5">
    <location>
        <begin position="573"/>
        <end position="582"/>
    </location>
</feature>
<feature type="compositionally biased region" description="Basic and acidic residues" evidence="5">
    <location>
        <begin position="583"/>
        <end position="616"/>
    </location>
</feature>
<dbReference type="PROSITE" id="PS00125">
    <property type="entry name" value="SER_THR_PHOSPHATASE"/>
    <property type="match status" value="1"/>
</dbReference>
<dbReference type="EMBL" id="BQXS01011334">
    <property type="protein sequence ID" value="GKT36919.1"/>
    <property type="molecule type" value="Genomic_DNA"/>
</dbReference>
<dbReference type="InterPro" id="IPR029052">
    <property type="entry name" value="Metallo-depent_PP-like"/>
</dbReference>
<evidence type="ECO:0000256" key="4">
    <source>
        <dbReference type="RuleBase" id="RU004273"/>
    </source>
</evidence>
<organism evidence="7 8">
    <name type="scientific">Aduncisulcus paluster</name>
    <dbReference type="NCBI Taxonomy" id="2918883"/>
    <lineage>
        <taxon>Eukaryota</taxon>
        <taxon>Metamonada</taxon>
        <taxon>Carpediemonas-like organisms</taxon>
        <taxon>Aduncisulcus</taxon>
    </lineage>
</organism>
<dbReference type="SMART" id="SM00156">
    <property type="entry name" value="PP2Ac"/>
    <property type="match status" value="1"/>
</dbReference>
<evidence type="ECO:0000313" key="8">
    <source>
        <dbReference type="Proteomes" id="UP001057375"/>
    </source>
</evidence>
<evidence type="ECO:0000256" key="5">
    <source>
        <dbReference type="SAM" id="MobiDB-lite"/>
    </source>
</evidence>
<comment type="similarity">
    <text evidence="4">Belongs to the PPP phosphatase family.</text>
</comment>
<evidence type="ECO:0000256" key="3">
    <source>
        <dbReference type="ARBA" id="ARBA00023211"/>
    </source>
</evidence>
<dbReference type="PANTHER" id="PTHR45668:SF5">
    <property type="entry name" value="SERINE_THREONINE-PROTEIN PHOSPHATASE 5"/>
    <property type="match status" value="1"/>
</dbReference>
<sequence length="626" mass="71608">MPAAASKKKESSKSSVSFHADKKALDHKWDSLPLFKARTLLCKAINPEELYDHVIKHMKKSCFTTHDGVESEEEKYSVEIKQLISQDVIRAILTVGHRMLSACENLIEISVPSISEKTRGKLTIVGDLHGTLEVLDKIFTAEGLPSENNIYLFNGDYVDRGSFSVEIIACLLMFKIRSANTVHMLRGNHETTDIARQYTFFRELVRKYEETEEKTEDLFQLFVKFFHSLPLACRVHKQALVLHGGCPSKGTPSPTFFDSIDRFRDPTSVDCPWDEKPSLMGQDPLSDIIWSDPTPDGKGCTFNTQRNAGCLYGADVTQSWIKAHGVKRLIRSHSCIDEGFFTCHTDACWTVFSVPRYNDMMHPAAYVVCTDTKTRPKQKHFITSVLSAVDIQPLTREMMGGMADMVFPMLTPEEVTYLDLLDPENSGKESFFLEDKDGNGVACPAWLDHDLLRVELRKFNIGDTAKEELTLEEVVEVVKNAFERQKEEKRETIPLSCLEFVPMLFSKEKVKVLLGAPEEEEEEMRYDEEDNADEDDDDVYIPDEIDLRQVKPAAGDDVDDEFEEDEEHEEKKKGKKKRKEKKEKKEKGKKEKKEKTSGKRRHSDPVEKEIGEDRKDKSRKNKRSKK</sequence>
<feature type="compositionally biased region" description="Acidic residues" evidence="5">
    <location>
        <begin position="556"/>
        <end position="568"/>
    </location>
</feature>
<evidence type="ECO:0000256" key="1">
    <source>
        <dbReference type="ARBA" id="ARBA00001936"/>
    </source>
</evidence>
<dbReference type="Gene3D" id="3.60.21.10">
    <property type="match status" value="1"/>
</dbReference>
<keyword evidence="8" id="KW-1185">Reference proteome</keyword>
<dbReference type="InterPro" id="IPR051134">
    <property type="entry name" value="PPP_phosphatase"/>
</dbReference>
<evidence type="ECO:0000256" key="2">
    <source>
        <dbReference type="ARBA" id="ARBA00022723"/>
    </source>
</evidence>
<dbReference type="SUPFAM" id="SSF56300">
    <property type="entry name" value="Metallo-dependent phosphatases"/>
    <property type="match status" value="1"/>
</dbReference>
<feature type="domain" description="Serine/threonine specific protein phosphatases" evidence="6">
    <location>
        <begin position="185"/>
        <end position="190"/>
    </location>
</feature>
<dbReference type="PANTHER" id="PTHR45668">
    <property type="entry name" value="SERINE/THREONINE-PROTEIN PHOSPHATASE 5-RELATED"/>
    <property type="match status" value="1"/>
</dbReference>
<keyword evidence="4" id="KW-0378">Hydrolase</keyword>
<gene>
    <name evidence="7" type="ORF">ADUPG1_009800</name>
</gene>
<comment type="cofactor">
    <cofactor evidence="1">
        <name>Mn(2+)</name>
        <dbReference type="ChEBI" id="CHEBI:29035"/>
    </cofactor>
</comment>
<feature type="compositionally biased region" description="Acidic residues" evidence="5">
    <location>
        <begin position="517"/>
        <end position="544"/>
    </location>
</feature>
<evidence type="ECO:0000259" key="6">
    <source>
        <dbReference type="PROSITE" id="PS00125"/>
    </source>
</evidence>
<protein>
    <recommendedName>
        <fullName evidence="4">Serine/threonine-protein phosphatase</fullName>
        <ecNumber evidence="4">3.1.3.16</ecNumber>
    </recommendedName>
</protein>
<evidence type="ECO:0000313" key="7">
    <source>
        <dbReference type="EMBL" id="GKT36919.1"/>
    </source>
</evidence>
<feature type="region of interest" description="Disordered" evidence="5">
    <location>
        <begin position="516"/>
        <end position="626"/>
    </location>
</feature>
<dbReference type="Proteomes" id="UP001057375">
    <property type="component" value="Unassembled WGS sequence"/>
</dbReference>
<dbReference type="InterPro" id="IPR006186">
    <property type="entry name" value="Ser/Thr-sp_prot-phosphatase"/>
</dbReference>
<name>A0ABQ5KWV7_9EUKA</name>
<proteinExistence type="inferred from homology"/>
<reference evidence="7" key="1">
    <citation type="submission" date="2022-03" db="EMBL/GenBank/DDBJ databases">
        <title>Draft genome sequence of Aduncisulcus paluster, a free-living microaerophilic Fornicata.</title>
        <authorList>
            <person name="Yuyama I."/>
            <person name="Kume K."/>
            <person name="Tamura T."/>
            <person name="Inagaki Y."/>
            <person name="Hashimoto T."/>
        </authorList>
    </citation>
    <scope>NUCLEOTIDE SEQUENCE</scope>
    <source>
        <strain evidence="7">NY0171</strain>
    </source>
</reference>
<comment type="catalytic activity">
    <reaction evidence="4">
        <text>O-phospho-L-threonyl-[protein] + H2O = L-threonyl-[protein] + phosphate</text>
        <dbReference type="Rhea" id="RHEA:47004"/>
        <dbReference type="Rhea" id="RHEA-COMP:11060"/>
        <dbReference type="Rhea" id="RHEA-COMP:11605"/>
        <dbReference type="ChEBI" id="CHEBI:15377"/>
        <dbReference type="ChEBI" id="CHEBI:30013"/>
        <dbReference type="ChEBI" id="CHEBI:43474"/>
        <dbReference type="ChEBI" id="CHEBI:61977"/>
        <dbReference type="EC" id="3.1.3.16"/>
    </reaction>
</comment>